<keyword evidence="2" id="KW-1185">Reference proteome</keyword>
<accession>A0AAF0T7X6</accession>
<proteinExistence type="predicted"/>
<evidence type="ECO:0000313" key="1">
    <source>
        <dbReference type="EMBL" id="WMV08541.1"/>
    </source>
</evidence>
<gene>
    <name evidence="1" type="ORF">MTR67_001926</name>
</gene>
<dbReference type="Proteomes" id="UP001234989">
    <property type="component" value="Chromosome 1"/>
</dbReference>
<protein>
    <submittedName>
        <fullName evidence="1">Uncharacterized protein</fullName>
    </submittedName>
</protein>
<dbReference type="AlphaFoldDB" id="A0AAF0T7X6"/>
<dbReference type="EMBL" id="CP133612">
    <property type="protein sequence ID" value="WMV08541.1"/>
    <property type="molecule type" value="Genomic_DNA"/>
</dbReference>
<sequence>MLIFLDDPNDEIPDCYGHLRSTQTQYSQGLLYFEVLDHMVTVRGIGFGNFEVWFRPSLVHTIYFFHFGACACTAIWISPGTGRGIVGSGISSDLFYVLLVQMVMFCNDPTGEGLLWVWISAAGSYRSIDSSFMERHGIGYHQASTTRNFAILSCLASRVISPAWYRKGAFVSEDDSVLNMHEAPTGRRRDYIPCSEPESRLPHMNVKLLSIQ</sequence>
<organism evidence="1 2">
    <name type="scientific">Solanum verrucosum</name>
    <dbReference type="NCBI Taxonomy" id="315347"/>
    <lineage>
        <taxon>Eukaryota</taxon>
        <taxon>Viridiplantae</taxon>
        <taxon>Streptophyta</taxon>
        <taxon>Embryophyta</taxon>
        <taxon>Tracheophyta</taxon>
        <taxon>Spermatophyta</taxon>
        <taxon>Magnoliopsida</taxon>
        <taxon>eudicotyledons</taxon>
        <taxon>Gunneridae</taxon>
        <taxon>Pentapetalae</taxon>
        <taxon>asterids</taxon>
        <taxon>lamiids</taxon>
        <taxon>Solanales</taxon>
        <taxon>Solanaceae</taxon>
        <taxon>Solanoideae</taxon>
        <taxon>Solaneae</taxon>
        <taxon>Solanum</taxon>
    </lineage>
</organism>
<evidence type="ECO:0000313" key="2">
    <source>
        <dbReference type="Proteomes" id="UP001234989"/>
    </source>
</evidence>
<reference evidence="1" key="1">
    <citation type="submission" date="2023-08" db="EMBL/GenBank/DDBJ databases">
        <title>A de novo genome assembly of Solanum verrucosum Schlechtendal, a Mexican diploid species geographically isolated from the other diploid A-genome species in potato relatives.</title>
        <authorList>
            <person name="Hosaka K."/>
        </authorList>
    </citation>
    <scope>NUCLEOTIDE SEQUENCE</scope>
    <source>
        <tissue evidence="1">Young leaves</tissue>
    </source>
</reference>
<name>A0AAF0T7X6_SOLVR</name>